<dbReference type="GO" id="GO:0032259">
    <property type="term" value="P:methylation"/>
    <property type="evidence" value="ECO:0007669"/>
    <property type="project" value="UniProtKB-KW"/>
</dbReference>
<dbReference type="PANTHER" id="PTHR42942">
    <property type="entry name" value="6-O-METHYLGUANINE DNA METHYLTRANSFERASE"/>
    <property type="match status" value="1"/>
</dbReference>
<gene>
    <name evidence="9" type="ORF">B5782_0899</name>
    <name evidence="8" type="ORF">PL707_08345</name>
</gene>
<protein>
    <submittedName>
        <fullName evidence="9">Bifunctional methyl transferase/endonuclease</fullName>
    </submittedName>
    <submittedName>
        <fullName evidence="8">MGMT family protein</fullName>
    </submittedName>
</protein>
<evidence type="ECO:0000256" key="1">
    <source>
        <dbReference type="ARBA" id="ARBA00001286"/>
    </source>
</evidence>
<keyword evidence="3 9" id="KW-0808">Transferase</keyword>
<evidence type="ECO:0000313" key="8">
    <source>
        <dbReference type="EMBL" id="MDB1162270.1"/>
    </source>
</evidence>
<dbReference type="InterPro" id="IPR036217">
    <property type="entry name" value="MethylDNA_cys_MeTrfase_DNAb"/>
</dbReference>
<dbReference type="InterPro" id="IPR036388">
    <property type="entry name" value="WH-like_DNA-bd_sf"/>
</dbReference>
<keyword evidence="9" id="KW-0255">Endonuclease</keyword>
<dbReference type="Pfam" id="PF01035">
    <property type="entry name" value="DNA_binding_1"/>
    <property type="match status" value="1"/>
</dbReference>
<keyword evidence="5" id="KW-0234">DNA repair</keyword>
<keyword evidence="4" id="KW-0227">DNA damage</keyword>
<sequence length="125" mass="13517">MEKGLFNQRVYEVVRRIPKGKVATYGQVAALAGAPRNARFVGYALHSNPEPDVIPCHRVVFRDGSLAPGFAFGGPERQRLLLEEEGVAFISPKGMSELSESGEMKGSNAGASGLRVDLARCQWDA</sequence>
<dbReference type="Proteomes" id="UP000192666">
    <property type="component" value="Unassembled WGS sequence"/>
</dbReference>
<evidence type="ECO:0000256" key="3">
    <source>
        <dbReference type="ARBA" id="ARBA00022679"/>
    </source>
</evidence>
<proteinExistence type="predicted"/>
<dbReference type="PROSITE" id="PS00374">
    <property type="entry name" value="MGMT"/>
    <property type="match status" value="1"/>
</dbReference>
<dbReference type="Gene3D" id="1.10.10.10">
    <property type="entry name" value="Winged helix-like DNA-binding domain superfamily/Winged helix DNA-binding domain"/>
    <property type="match status" value="1"/>
</dbReference>
<reference evidence="8" key="2">
    <citation type="submission" date="2023-01" db="EMBL/GenBank/DDBJ databases">
        <title>Human gut microbiome strain richness.</title>
        <authorList>
            <person name="Chen-Liaw A."/>
        </authorList>
    </citation>
    <scope>NUCLEOTIDE SEQUENCE</scope>
    <source>
        <strain evidence="8">BSD2780120875st1_E5_BSD2780120875b_170604</strain>
    </source>
</reference>
<dbReference type="EMBL" id="NAQA01000003">
    <property type="protein sequence ID" value="OQM50952.1"/>
    <property type="molecule type" value="Genomic_DNA"/>
</dbReference>
<dbReference type="GO" id="GO:0006281">
    <property type="term" value="P:DNA repair"/>
    <property type="evidence" value="ECO:0007669"/>
    <property type="project" value="UniProtKB-KW"/>
</dbReference>
<accession>A0A1V8PQF0</accession>
<dbReference type="AlphaFoldDB" id="A0A1V8PQF0"/>
<evidence type="ECO:0000256" key="5">
    <source>
        <dbReference type="ARBA" id="ARBA00023204"/>
    </source>
</evidence>
<evidence type="ECO:0000313" key="10">
    <source>
        <dbReference type="Proteomes" id="UP000192666"/>
    </source>
</evidence>
<name>A0A1V8PQF0_9BIFI</name>
<dbReference type="EMBL" id="JAQKGX010000004">
    <property type="protein sequence ID" value="MDB1162270.1"/>
    <property type="molecule type" value="Genomic_DNA"/>
</dbReference>
<reference evidence="9 10" key="1">
    <citation type="submission" date="2017-03" db="EMBL/GenBank/DDBJ databases">
        <title>Maternal inheritance of bifidobacteria.</title>
        <authorList>
            <person name="Lugli G.A."/>
            <person name="Duranti S."/>
            <person name="Milani C."/>
            <person name="Mancabelli L."/>
        </authorList>
    </citation>
    <scope>NUCLEOTIDE SEQUENCE [LARGE SCALE GENOMIC DNA]</scope>
    <source>
        <strain evidence="9 10">1899B</strain>
    </source>
</reference>
<evidence type="ECO:0000313" key="9">
    <source>
        <dbReference type="EMBL" id="OQM50952.1"/>
    </source>
</evidence>
<dbReference type="CDD" id="cd06445">
    <property type="entry name" value="ATase"/>
    <property type="match status" value="1"/>
</dbReference>
<dbReference type="SUPFAM" id="SSF46767">
    <property type="entry name" value="Methylated DNA-protein cysteine methyltransferase, C-terminal domain"/>
    <property type="match status" value="1"/>
</dbReference>
<keyword evidence="9" id="KW-0378">Hydrolase</keyword>
<evidence type="ECO:0000256" key="2">
    <source>
        <dbReference type="ARBA" id="ARBA00022603"/>
    </source>
</evidence>
<dbReference type="PANTHER" id="PTHR42942:SF1">
    <property type="entry name" value="ALKYLTRANSFERASE-LIKE PROTEIN 1"/>
    <property type="match status" value="1"/>
</dbReference>
<dbReference type="GO" id="GO:0003908">
    <property type="term" value="F:methylated-DNA-[protein]-cysteine S-methyltransferase activity"/>
    <property type="evidence" value="ECO:0007669"/>
    <property type="project" value="UniProtKB-EC"/>
</dbReference>
<dbReference type="RefSeq" id="WP_080788528.1">
    <property type="nucleotide sequence ID" value="NZ_CP128186.1"/>
</dbReference>
<comment type="caution">
    <text evidence="9">The sequence shown here is derived from an EMBL/GenBank/DDBJ whole genome shotgun (WGS) entry which is preliminary data.</text>
</comment>
<keyword evidence="2" id="KW-0489">Methyltransferase</keyword>
<dbReference type="GO" id="GO:0004519">
    <property type="term" value="F:endonuclease activity"/>
    <property type="evidence" value="ECO:0007669"/>
    <property type="project" value="UniProtKB-KW"/>
</dbReference>
<comment type="catalytic activity">
    <reaction evidence="6">
        <text>a 6-O-methyl-2'-deoxyguanosine in DNA + L-cysteinyl-[protein] = S-methyl-L-cysteinyl-[protein] + a 2'-deoxyguanosine in DNA</text>
        <dbReference type="Rhea" id="RHEA:24000"/>
        <dbReference type="Rhea" id="RHEA-COMP:10131"/>
        <dbReference type="Rhea" id="RHEA-COMP:10132"/>
        <dbReference type="Rhea" id="RHEA-COMP:11367"/>
        <dbReference type="Rhea" id="RHEA-COMP:11368"/>
        <dbReference type="ChEBI" id="CHEBI:29950"/>
        <dbReference type="ChEBI" id="CHEBI:82612"/>
        <dbReference type="ChEBI" id="CHEBI:85445"/>
        <dbReference type="ChEBI" id="CHEBI:85448"/>
        <dbReference type="EC" id="2.1.1.63"/>
    </reaction>
</comment>
<dbReference type="InterPro" id="IPR001497">
    <property type="entry name" value="MethylDNA_cys_MeTrfase_AS"/>
</dbReference>
<evidence type="ECO:0000256" key="4">
    <source>
        <dbReference type="ARBA" id="ARBA00022763"/>
    </source>
</evidence>
<evidence type="ECO:0000259" key="7">
    <source>
        <dbReference type="Pfam" id="PF01035"/>
    </source>
</evidence>
<dbReference type="InterPro" id="IPR014048">
    <property type="entry name" value="MethylDNA_cys_MeTrfase_DNA-bd"/>
</dbReference>
<keyword evidence="9" id="KW-0540">Nuclease</keyword>
<comment type="catalytic activity">
    <reaction evidence="1">
        <text>a 4-O-methyl-thymidine in DNA + L-cysteinyl-[protein] = a thymidine in DNA + S-methyl-L-cysteinyl-[protein]</text>
        <dbReference type="Rhea" id="RHEA:53428"/>
        <dbReference type="Rhea" id="RHEA-COMP:10131"/>
        <dbReference type="Rhea" id="RHEA-COMP:10132"/>
        <dbReference type="Rhea" id="RHEA-COMP:13555"/>
        <dbReference type="Rhea" id="RHEA-COMP:13556"/>
        <dbReference type="ChEBI" id="CHEBI:29950"/>
        <dbReference type="ChEBI" id="CHEBI:82612"/>
        <dbReference type="ChEBI" id="CHEBI:137386"/>
        <dbReference type="ChEBI" id="CHEBI:137387"/>
        <dbReference type="EC" id="2.1.1.63"/>
    </reaction>
</comment>
<dbReference type="NCBIfam" id="TIGR00589">
    <property type="entry name" value="ogt"/>
    <property type="match status" value="1"/>
</dbReference>
<feature type="domain" description="Methylated-DNA-[protein]-cysteine S-methyltransferase DNA binding" evidence="7">
    <location>
        <begin position="6"/>
        <end position="87"/>
    </location>
</feature>
<organism evidence="9 10">
    <name type="scientific">Bifidobacterium catenulatum</name>
    <dbReference type="NCBI Taxonomy" id="1686"/>
    <lineage>
        <taxon>Bacteria</taxon>
        <taxon>Bacillati</taxon>
        <taxon>Actinomycetota</taxon>
        <taxon>Actinomycetes</taxon>
        <taxon>Bifidobacteriales</taxon>
        <taxon>Bifidobacteriaceae</taxon>
        <taxon>Bifidobacterium</taxon>
    </lineage>
</organism>
<dbReference type="Proteomes" id="UP001211105">
    <property type="component" value="Unassembled WGS sequence"/>
</dbReference>
<dbReference type="InterPro" id="IPR052520">
    <property type="entry name" value="ATL_DNA_repair"/>
</dbReference>
<evidence type="ECO:0000256" key="6">
    <source>
        <dbReference type="ARBA" id="ARBA00049348"/>
    </source>
</evidence>